<dbReference type="GeneID" id="17262101"/>
<dbReference type="GO" id="GO:0010008">
    <property type="term" value="C:endosome membrane"/>
    <property type="evidence" value="ECO:0007669"/>
    <property type="project" value="TreeGrafter"/>
</dbReference>
<organism evidence="3 4">
    <name type="scientific">Emiliania huxleyi (strain CCMP1516)</name>
    <dbReference type="NCBI Taxonomy" id="280463"/>
    <lineage>
        <taxon>Eukaryota</taxon>
        <taxon>Haptista</taxon>
        <taxon>Haptophyta</taxon>
        <taxon>Prymnesiophyceae</taxon>
        <taxon>Isochrysidales</taxon>
        <taxon>Noelaerhabdaceae</taxon>
        <taxon>Emiliania</taxon>
    </lineage>
</organism>
<reference evidence="3" key="2">
    <citation type="submission" date="2024-10" db="UniProtKB">
        <authorList>
            <consortium name="EnsemblProtists"/>
        </authorList>
    </citation>
    <scope>IDENTIFICATION</scope>
</reference>
<proteinExistence type="predicted"/>
<feature type="compositionally biased region" description="Pro residues" evidence="2">
    <location>
        <begin position="252"/>
        <end position="262"/>
    </location>
</feature>
<feature type="compositionally biased region" description="Pro residues" evidence="2">
    <location>
        <begin position="367"/>
        <end position="380"/>
    </location>
</feature>
<dbReference type="AlphaFoldDB" id="A0A0D3IXL1"/>
<evidence type="ECO:0000313" key="4">
    <source>
        <dbReference type="Proteomes" id="UP000013827"/>
    </source>
</evidence>
<dbReference type="InterPro" id="IPR011989">
    <property type="entry name" value="ARM-like"/>
</dbReference>
<name>A0A0D3IXL1_EMIH1</name>
<sequence>MSLLPASTIRALGQKEYEKRKQAALEVEAHVRELRDAQQYEKINAIVKHLALELANSAQAHVRKGALHALSGTAIGLRQHAGQMLPQLLPPVLSALSDPDPRVRYTACEALYNIAKVARSSCVAHINEIFDGLFKLSADTDVQVQNGMQLLDRLMKDVVTESEAFDLAAFMPLLGERIYVSNPFSRQFLVGWISTLGSVPDLDLVAHLPVFLDGLFHMLADANREIRTQTFDALNQLLREIGEAEEAASLLPPSPLPPPPSPSGVTRVAEVPSGASLLRCLSSHLRRRLAQGPLPRAARRQQAPRAPWGSAGSRPPPPPPPGSGGLRAALPRPRHALLLARQVHHPHLPLLAPPAHLARAGAADAAPPSPITPPITPPTTHPTRRPPHTPPSAAATPAACVVRP</sequence>
<dbReference type="PROSITE" id="PS50077">
    <property type="entry name" value="HEAT_REPEAT"/>
    <property type="match status" value="1"/>
</dbReference>
<feature type="region of interest" description="Disordered" evidence="2">
    <location>
        <begin position="359"/>
        <end position="404"/>
    </location>
</feature>
<evidence type="ECO:0008006" key="5">
    <source>
        <dbReference type="Google" id="ProtNLM"/>
    </source>
</evidence>
<keyword evidence="4" id="KW-1185">Reference proteome</keyword>
<feature type="repeat" description="HEAT" evidence="1">
    <location>
        <begin position="88"/>
        <end position="125"/>
    </location>
</feature>
<accession>A0A0D3IXL1</accession>
<evidence type="ECO:0000256" key="1">
    <source>
        <dbReference type="PROSITE-ProRule" id="PRU00103"/>
    </source>
</evidence>
<reference evidence="4" key="1">
    <citation type="journal article" date="2013" name="Nature">
        <title>Pan genome of the phytoplankton Emiliania underpins its global distribution.</title>
        <authorList>
            <person name="Read B.A."/>
            <person name="Kegel J."/>
            <person name="Klute M.J."/>
            <person name="Kuo A."/>
            <person name="Lefebvre S.C."/>
            <person name="Maumus F."/>
            <person name="Mayer C."/>
            <person name="Miller J."/>
            <person name="Monier A."/>
            <person name="Salamov A."/>
            <person name="Young J."/>
            <person name="Aguilar M."/>
            <person name="Claverie J.M."/>
            <person name="Frickenhaus S."/>
            <person name="Gonzalez K."/>
            <person name="Herman E.K."/>
            <person name="Lin Y.C."/>
            <person name="Napier J."/>
            <person name="Ogata H."/>
            <person name="Sarno A.F."/>
            <person name="Shmutz J."/>
            <person name="Schroeder D."/>
            <person name="de Vargas C."/>
            <person name="Verret F."/>
            <person name="von Dassow P."/>
            <person name="Valentin K."/>
            <person name="Van de Peer Y."/>
            <person name="Wheeler G."/>
            <person name="Dacks J.B."/>
            <person name="Delwiche C.F."/>
            <person name="Dyhrman S.T."/>
            <person name="Glockner G."/>
            <person name="John U."/>
            <person name="Richards T."/>
            <person name="Worden A.Z."/>
            <person name="Zhang X."/>
            <person name="Grigoriev I.V."/>
            <person name="Allen A.E."/>
            <person name="Bidle K."/>
            <person name="Borodovsky M."/>
            <person name="Bowler C."/>
            <person name="Brownlee C."/>
            <person name="Cock J.M."/>
            <person name="Elias M."/>
            <person name="Gladyshev V.N."/>
            <person name="Groth M."/>
            <person name="Guda C."/>
            <person name="Hadaegh A."/>
            <person name="Iglesias-Rodriguez M.D."/>
            <person name="Jenkins J."/>
            <person name="Jones B.M."/>
            <person name="Lawson T."/>
            <person name="Leese F."/>
            <person name="Lindquist E."/>
            <person name="Lobanov A."/>
            <person name="Lomsadze A."/>
            <person name="Malik S.B."/>
            <person name="Marsh M.E."/>
            <person name="Mackinder L."/>
            <person name="Mock T."/>
            <person name="Mueller-Roeber B."/>
            <person name="Pagarete A."/>
            <person name="Parker M."/>
            <person name="Probert I."/>
            <person name="Quesneville H."/>
            <person name="Raines C."/>
            <person name="Rensing S.A."/>
            <person name="Riano-Pachon D.M."/>
            <person name="Richier S."/>
            <person name="Rokitta S."/>
            <person name="Shiraiwa Y."/>
            <person name="Soanes D.M."/>
            <person name="van der Giezen M."/>
            <person name="Wahlund T.M."/>
            <person name="Williams B."/>
            <person name="Wilson W."/>
            <person name="Wolfe G."/>
            <person name="Wurch L.L."/>
        </authorList>
    </citation>
    <scope>NUCLEOTIDE SEQUENCE</scope>
</reference>
<dbReference type="GO" id="GO:0006661">
    <property type="term" value="P:phosphatidylinositol biosynthetic process"/>
    <property type="evidence" value="ECO:0007669"/>
    <property type="project" value="InterPro"/>
</dbReference>
<feature type="region of interest" description="Disordered" evidence="2">
    <location>
        <begin position="249"/>
        <end position="268"/>
    </location>
</feature>
<dbReference type="InterPro" id="IPR016024">
    <property type="entry name" value="ARM-type_fold"/>
</dbReference>
<dbReference type="STRING" id="2903.R1DZ35"/>
<feature type="compositionally biased region" description="Low complexity" evidence="2">
    <location>
        <begin position="391"/>
        <end position="404"/>
    </location>
</feature>
<dbReference type="InterPro" id="IPR026825">
    <property type="entry name" value="Vac14"/>
</dbReference>
<dbReference type="SUPFAM" id="SSF48371">
    <property type="entry name" value="ARM repeat"/>
    <property type="match status" value="1"/>
</dbReference>
<dbReference type="Pfam" id="PF12755">
    <property type="entry name" value="Vac14_Fab1_bd"/>
    <property type="match status" value="1"/>
</dbReference>
<evidence type="ECO:0000313" key="3">
    <source>
        <dbReference type="EnsemblProtists" id="EOD15996"/>
    </source>
</evidence>
<dbReference type="RefSeq" id="XP_005768425.1">
    <property type="nucleotide sequence ID" value="XM_005768368.1"/>
</dbReference>
<dbReference type="PaxDb" id="2903-EOD15996"/>
<protein>
    <recommendedName>
        <fullName evidence="5">Vacuolar protein 14 C-terminal Fig4-binding domain-containing protein</fullName>
    </recommendedName>
</protein>
<dbReference type="InterPro" id="IPR021133">
    <property type="entry name" value="HEAT_type_2"/>
</dbReference>
<feature type="region of interest" description="Disordered" evidence="2">
    <location>
        <begin position="291"/>
        <end position="329"/>
    </location>
</feature>
<dbReference type="GO" id="GO:0070772">
    <property type="term" value="C:PAS complex"/>
    <property type="evidence" value="ECO:0007669"/>
    <property type="project" value="InterPro"/>
</dbReference>
<dbReference type="PANTHER" id="PTHR16023:SF0">
    <property type="entry name" value="PROTEIN VAC14 HOMOLOG"/>
    <property type="match status" value="1"/>
</dbReference>
<dbReference type="HOGENOM" id="CLU_682302_0_0_1"/>
<dbReference type="eggNOG" id="KOG0212">
    <property type="taxonomic scope" value="Eukaryota"/>
</dbReference>
<dbReference type="PANTHER" id="PTHR16023">
    <property type="entry name" value="TAX1 BINDING PROTEIN-RELATED"/>
    <property type="match status" value="1"/>
</dbReference>
<dbReference type="Gene3D" id="1.25.10.10">
    <property type="entry name" value="Leucine-rich Repeat Variant"/>
    <property type="match status" value="1"/>
</dbReference>
<evidence type="ECO:0000256" key="2">
    <source>
        <dbReference type="SAM" id="MobiDB-lite"/>
    </source>
</evidence>
<dbReference type="Proteomes" id="UP000013827">
    <property type="component" value="Unassembled WGS sequence"/>
</dbReference>
<dbReference type="EnsemblProtists" id="EOD15996">
    <property type="protein sequence ID" value="EOD15996"/>
    <property type="gene ID" value="EMIHUDRAFT_427592"/>
</dbReference>
<dbReference type="KEGG" id="ehx:EMIHUDRAFT_427592"/>
<feature type="compositionally biased region" description="Low complexity" evidence="2">
    <location>
        <begin position="291"/>
        <end position="313"/>
    </location>
</feature>